<dbReference type="EMBL" id="QJVJ01000016">
    <property type="protein sequence ID" value="PYI50810.1"/>
    <property type="molecule type" value="Genomic_DNA"/>
</dbReference>
<dbReference type="SUPFAM" id="SSF51735">
    <property type="entry name" value="NAD(P)-binding Rossmann-fold domains"/>
    <property type="match status" value="1"/>
</dbReference>
<evidence type="ECO:0000313" key="3">
    <source>
        <dbReference type="Proteomes" id="UP000247476"/>
    </source>
</evidence>
<dbReference type="GO" id="GO:0000166">
    <property type="term" value="F:nucleotide binding"/>
    <property type="evidence" value="ECO:0007669"/>
    <property type="project" value="InterPro"/>
</dbReference>
<accession>A0A2V5KAG4</accession>
<sequence length="311" mass="33373">MKRLRIGLVDLDTSHPGSFVPILRSMGHDVAAVYDGGTIYPEGYAAAFAKEHGIPRVCASVEEMAGLVDAALIHSCDWDLHVGRARPFVEAGKAVFLDKPLAGNVRDLRQIERWAEEGATITGGSSLRYCAEVRDWLALDVPREEWVYALAGCAVDEFNYGIHAYSMLHGLMGPGVRTARHLGAGGGQDQFELTWEDGRRGVVSVGRTSGYLPFYAQIVTQKRADAIKVDNGKLYAALLEAVMPYLAGEAPAPVPIGQLAETERAAIAAKLSAERGGLPVALGDIPDDYAGYDGAAFARSYKKLKFPAAAP</sequence>
<dbReference type="RefSeq" id="WP_110843269.1">
    <property type="nucleotide sequence ID" value="NZ_QJVJ01000016.1"/>
</dbReference>
<dbReference type="Pfam" id="PF01408">
    <property type="entry name" value="GFO_IDH_MocA"/>
    <property type="match status" value="1"/>
</dbReference>
<dbReference type="AlphaFoldDB" id="A0A2V5KAG4"/>
<evidence type="ECO:0000313" key="2">
    <source>
        <dbReference type="EMBL" id="PYI50810.1"/>
    </source>
</evidence>
<feature type="domain" description="Gfo/Idh/MocA-like oxidoreductase N-terminal" evidence="1">
    <location>
        <begin position="44"/>
        <end position="117"/>
    </location>
</feature>
<dbReference type="InterPro" id="IPR000683">
    <property type="entry name" value="Gfo/Idh/MocA-like_OxRdtase_N"/>
</dbReference>
<gene>
    <name evidence="2" type="ORF">DLM86_27455</name>
</gene>
<proteinExistence type="predicted"/>
<protein>
    <submittedName>
        <fullName evidence="2">Oxidoreductase</fullName>
    </submittedName>
</protein>
<dbReference type="Proteomes" id="UP000247476">
    <property type="component" value="Unassembled WGS sequence"/>
</dbReference>
<dbReference type="Gene3D" id="3.40.50.720">
    <property type="entry name" value="NAD(P)-binding Rossmann-like Domain"/>
    <property type="match status" value="1"/>
</dbReference>
<comment type="caution">
    <text evidence="2">The sequence shown here is derived from an EMBL/GenBank/DDBJ whole genome shotgun (WGS) entry which is preliminary data.</text>
</comment>
<dbReference type="InterPro" id="IPR036291">
    <property type="entry name" value="NAD(P)-bd_dom_sf"/>
</dbReference>
<organism evidence="2 3">
    <name type="scientific">Paenibacillus flagellatus</name>
    <dbReference type="NCBI Taxonomy" id="2211139"/>
    <lineage>
        <taxon>Bacteria</taxon>
        <taxon>Bacillati</taxon>
        <taxon>Bacillota</taxon>
        <taxon>Bacilli</taxon>
        <taxon>Bacillales</taxon>
        <taxon>Paenibacillaceae</taxon>
        <taxon>Paenibacillus</taxon>
    </lineage>
</organism>
<reference evidence="2 3" key="1">
    <citation type="submission" date="2018-05" db="EMBL/GenBank/DDBJ databases">
        <title>Paenibacillus flagellatus sp. nov., isolated from selenium mineral soil.</title>
        <authorList>
            <person name="Dai X."/>
        </authorList>
    </citation>
    <scope>NUCLEOTIDE SEQUENCE [LARGE SCALE GENOMIC DNA]</scope>
    <source>
        <strain evidence="2 3">DXL2</strain>
    </source>
</reference>
<dbReference type="OrthoDB" id="128220at2"/>
<keyword evidence="3" id="KW-1185">Reference proteome</keyword>
<name>A0A2V5KAG4_9BACL</name>
<evidence type="ECO:0000259" key="1">
    <source>
        <dbReference type="Pfam" id="PF01408"/>
    </source>
</evidence>